<dbReference type="EC" id="3.1.3.80" evidence="3"/>
<evidence type="ECO:0000256" key="14">
    <source>
        <dbReference type="SAM" id="SignalP"/>
    </source>
</evidence>
<gene>
    <name evidence="15" type="ORF">ABH903_001382</name>
</gene>
<dbReference type="SUPFAM" id="SSF53254">
    <property type="entry name" value="Phosphoglycerate mutase-like"/>
    <property type="match status" value="1"/>
</dbReference>
<evidence type="ECO:0000256" key="11">
    <source>
        <dbReference type="ARBA" id="ARBA00043671"/>
    </source>
</evidence>
<dbReference type="EMBL" id="JBGBYS010000005">
    <property type="protein sequence ID" value="MEY9258363.1"/>
    <property type="molecule type" value="Genomic_DNA"/>
</dbReference>
<evidence type="ECO:0000256" key="10">
    <source>
        <dbReference type="ARBA" id="ARBA00043668"/>
    </source>
</evidence>
<evidence type="ECO:0000313" key="15">
    <source>
        <dbReference type="EMBL" id="MEY9258363.1"/>
    </source>
</evidence>
<comment type="catalytic activity">
    <reaction evidence="11">
        <text>1D-myo-inositol 1,2,4,5,6-pentakisphosphate + H2O = 1D-myo-inositol 1,2,5,6-tetrakisphosphate + phosphate</text>
        <dbReference type="Rhea" id="RHEA:77115"/>
        <dbReference type="ChEBI" id="CHEBI:15377"/>
        <dbReference type="ChEBI" id="CHEBI:43474"/>
        <dbReference type="ChEBI" id="CHEBI:57798"/>
        <dbReference type="ChEBI" id="CHEBI:195535"/>
        <dbReference type="EC" id="3.1.3.62"/>
    </reaction>
    <physiologicalReaction direction="left-to-right" evidence="11">
        <dbReference type="Rhea" id="RHEA:77116"/>
    </physiologicalReaction>
</comment>
<dbReference type="Proteomes" id="UP001565435">
    <property type="component" value="Unassembled WGS sequence"/>
</dbReference>
<comment type="catalytic activity">
    <reaction evidence="13">
        <text>(2R)-2,3-bisphosphoglycerate + H2O = (2R)-2-phosphoglycerate + phosphate</text>
        <dbReference type="Rhea" id="RHEA:27381"/>
        <dbReference type="ChEBI" id="CHEBI:15377"/>
        <dbReference type="ChEBI" id="CHEBI:43474"/>
        <dbReference type="ChEBI" id="CHEBI:58248"/>
        <dbReference type="ChEBI" id="CHEBI:58289"/>
        <dbReference type="EC" id="3.1.3.80"/>
    </reaction>
    <physiologicalReaction direction="left-to-right" evidence="13">
        <dbReference type="Rhea" id="RHEA:27382"/>
    </physiologicalReaction>
</comment>
<keyword evidence="7" id="KW-0378">Hydrolase</keyword>
<evidence type="ECO:0000256" key="8">
    <source>
        <dbReference type="ARBA" id="ARBA00023136"/>
    </source>
</evidence>
<dbReference type="EC" id="3.1.3.62" evidence="4"/>
<dbReference type="Gene3D" id="3.40.50.1240">
    <property type="entry name" value="Phosphoglycerate mutase-like"/>
    <property type="match status" value="1"/>
</dbReference>
<evidence type="ECO:0000256" key="3">
    <source>
        <dbReference type="ARBA" id="ARBA00012976"/>
    </source>
</evidence>
<dbReference type="Pfam" id="PF00328">
    <property type="entry name" value="His_Phos_2"/>
    <property type="match status" value="1"/>
</dbReference>
<comment type="catalytic activity">
    <reaction evidence="12">
        <text>1D-myo-inositol hexakisphosphate + H2O = 1D-myo-inositol 1,2,4,5,6-pentakisphosphate + phosphate</text>
        <dbReference type="Rhea" id="RHEA:16989"/>
        <dbReference type="ChEBI" id="CHEBI:15377"/>
        <dbReference type="ChEBI" id="CHEBI:43474"/>
        <dbReference type="ChEBI" id="CHEBI:57798"/>
        <dbReference type="ChEBI" id="CHEBI:58130"/>
        <dbReference type="EC" id="3.1.3.62"/>
    </reaction>
    <physiologicalReaction direction="left-to-right" evidence="12">
        <dbReference type="Rhea" id="RHEA:16990"/>
    </physiologicalReaction>
</comment>
<name>A0ABV4EIL0_BREEP</name>
<evidence type="ECO:0000256" key="12">
    <source>
        <dbReference type="ARBA" id="ARBA00043691"/>
    </source>
</evidence>
<evidence type="ECO:0000256" key="9">
    <source>
        <dbReference type="ARBA" id="ARBA00031642"/>
    </source>
</evidence>
<dbReference type="InterPro" id="IPR000560">
    <property type="entry name" value="His_Pase_clade-2"/>
</dbReference>
<dbReference type="PANTHER" id="PTHR20963:SF8">
    <property type="entry name" value="MULTIPLE INOSITOL POLYPHOSPHATE PHOSPHATASE 1"/>
    <property type="match status" value="1"/>
</dbReference>
<reference evidence="15 16" key="1">
    <citation type="submission" date="2024-07" db="EMBL/GenBank/DDBJ databases">
        <title>Mealworm larvae gut microbial communities from Newark, Delaware, USA.</title>
        <authorList>
            <person name="Blenner M."/>
        </authorList>
    </citation>
    <scope>NUCLEOTIDE SEQUENCE [LARGE SCALE GENOMIC DNA]</scope>
    <source>
        <strain evidence="15 16">UD i117</strain>
    </source>
</reference>
<feature type="signal peptide" evidence="14">
    <location>
        <begin position="1"/>
        <end position="36"/>
    </location>
</feature>
<protein>
    <recommendedName>
        <fullName evidence="5">Multiple inositol polyphosphate phosphatase 1</fullName>
        <ecNumber evidence="4">3.1.3.62</ecNumber>
        <ecNumber evidence="3">3.1.3.80</ecNumber>
    </recommendedName>
    <alternativeName>
        <fullName evidence="9">2,3-bisphosphoglycerate 3-phosphatase</fullName>
    </alternativeName>
</protein>
<evidence type="ECO:0000313" key="16">
    <source>
        <dbReference type="Proteomes" id="UP001565435"/>
    </source>
</evidence>
<dbReference type="PANTHER" id="PTHR20963">
    <property type="entry name" value="MULTIPLE INOSITOL POLYPHOSPHATE PHOSPHATASE-RELATED"/>
    <property type="match status" value="1"/>
</dbReference>
<proteinExistence type="inferred from homology"/>
<evidence type="ECO:0000256" key="7">
    <source>
        <dbReference type="ARBA" id="ARBA00022801"/>
    </source>
</evidence>
<evidence type="ECO:0000256" key="1">
    <source>
        <dbReference type="ARBA" id="ARBA00004370"/>
    </source>
</evidence>
<evidence type="ECO:0000256" key="5">
    <source>
        <dbReference type="ARBA" id="ARBA00018097"/>
    </source>
</evidence>
<keyword evidence="8" id="KW-0472">Membrane</keyword>
<dbReference type="CDD" id="cd07061">
    <property type="entry name" value="HP_HAP_like"/>
    <property type="match status" value="1"/>
</dbReference>
<evidence type="ECO:0000256" key="6">
    <source>
        <dbReference type="ARBA" id="ARBA00022729"/>
    </source>
</evidence>
<organism evidence="15 16">
    <name type="scientific">Brevibacterium epidermidis</name>
    <dbReference type="NCBI Taxonomy" id="1698"/>
    <lineage>
        <taxon>Bacteria</taxon>
        <taxon>Bacillati</taxon>
        <taxon>Actinomycetota</taxon>
        <taxon>Actinomycetes</taxon>
        <taxon>Micrococcales</taxon>
        <taxon>Brevibacteriaceae</taxon>
        <taxon>Brevibacterium</taxon>
    </lineage>
</organism>
<comment type="similarity">
    <text evidence="2">Belongs to the histidine acid phosphatase family. MINPP1 subfamily.</text>
</comment>
<feature type="chain" id="PRO_5046673178" description="Multiple inositol polyphosphate phosphatase 1" evidence="14">
    <location>
        <begin position="37"/>
        <end position="476"/>
    </location>
</feature>
<evidence type="ECO:0000256" key="4">
    <source>
        <dbReference type="ARBA" id="ARBA00013040"/>
    </source>
</evidence>
<comment type="catalytic activity">
    <reaction evidence="10">
        <text>1D-myo-inositol 1,2,5,6-tetrakisphosphate + H2O = 1D-myo-inositol 1,2,6-trisphosphate + phosphate</text>
        <dbReference type="Rhea" id="RHEA:77119"/>
        <dbReference type="ChEBI" id="CHEBI:15377"/>
        <dbReference type="ChEBI" id="CHEBI:43474"/>
        <dbReference type="ChEBI" id="CHEBI:195535"/>
        <dbReference type="ChEBI" id="CHEBI:195537"/>
        <dbReference type="EC" id="3.1.3.62"/>
    </reaction>
    <physiologicalReaction direction="left-to-right" evidence="10">
        <dbReference type="Rhea" id="RHEA:77120"/>
    </physiologicalReaction>
</comment>
<keyword evidence="16" id="KW-1185">Reference proteome</keyword>
<evidence type="ECO:0000256" key="13">
    <source>
        <dbReference type="ARBA" id="ARBA00043832"/>
    </source>
</evidence>
<sequence length="476" mass="52769">MSDHSRSRPSSFRRAAAYLALPVVVGLAVSACTAQADTAGTASATAAAEADATYYASKTPYHPFQDPEDYSAPPDGYRPVFVENVARHGSRFLSSKKYDDLAHQLWQTAEDAGELTALGEEFGPELESLIDVHKRSGYGGLSRLGAQEHHETGRRLAERNAQLFSEAADDGAQMRIVSSGEDRAEQSAASFADGLREVEPKLEIDDAGADRDLLYFHKSEANSDYQDYLEDDKRLADALDAVASSSTVASAARDILEQIFTSDFVDRLDDGEFDFVDHGKGKTHLDDVASAADCLYNLYMIAPGMAGEGDWDFDRFIPPEDARVMAYYSDAQNFYKKGPGFDGDDITFKMADVLLDDFFDRIQDKIDGDADLVGDLRFTHAEVIMPFATILGLPGSTEQVSEDELFSYEDNPWRGEKVTPMAANVQWELYEGTDDRYAVRMLYNEEETDFKAGCTPLEKGGHFYDFDELKRCYDQS</sequence>
<keyword evidence="6 14" id="KW-0732">Signal</keyword>
<comment type="subcellular location">
    <subcellularLocation>
        <location evidence="1">Membrane</location>
    </subcellularLocation>
</comment>
<dbReference type="RefSeq" id="WP_370035560.1">
    <property type="nucleotide sequence ID" value="NZ_JBGBYS010000005.1"/>
</dbReference>
<dbReference type="PROSITE" id="PS51257">
    <property type="entry name" value="PROKAR_LIPOPROTEIN"/>
    <property type="match status" value="1"/>
</dbReference>
<dbReference type="InterPro" id="IPR029033">
    <property type="entry name" value="His_PPase_superfam"/>
</dbReference>
<evidence type="ECO:0000256" key="2">
    <source>
        <dbReference type="ARBA" id="ARBA00008422"/>
    </source>
</evidence>
<accession>A0ABV4EIL0</accession>
<comment type="caution">
    <text evidence="15">The sequence shown here is derived from an EMBL/GenBank/DDBJ whole genome shotgun (WGS) entry which is preliminary data.</text>
</comment>